<dbReference type="GO" id="GO:0005524">
    <property type="term" value="F:ATP binding"/>
    <property type="evidence" value="ECO:0007669"/>
    <property type="project" value="UniProtKB-KW"/>
</dbReference>
<accession>A0A074YU25</accession>
<evidence type="ECO:0008006" key="5">
    <source>
        <dbReference type="Google" id="ProtNLM"/>
    </source>
</evidence>
<feature type="non-terminal residue" evidence="3">
    <location>
        <position position="71"/>
    </location>
</feature>
<reference evidence="3 4" key="1">
    <citation type="submission" date="2013-11" db="EMBL/GenBank/DDBJ databases">
        <title>Opisthorchis viverrini - life in the bile duct.</title>
        <authorList>
            <person name="Young N.D."/>
            <person name="Nagarajan N."/>
            <person name="Lin S.J."/>
            <person name="Korhonen P.K."/>
            <person name="Jex A.R."/>
            <person name="Hall R.S."/>
            <person name="Safavi-Hemami H."/>
            <person name="Kaewkong W."/>
            <person name="Bertrand D."/>
            <person name="Gao S."/>
            <person name="Seet Q."/>
            <person name="Wongkham S."/>
            <person name="Teh B.T."/>
            <person name="Wongkham C."/>
            <person name="Intapan P.M."/>
            <person name="Maleewong W."/>
            <person name="Yang X."/>
            <person name="Hu M."/>
            <person name="Wang Z."/>
            <person name="Hofmann A."/>
            <person name="Sternberg P.W."/>
            <person name="Tan P."/>
            <person name="Wang J."/>
            <person name="Gasser R.B."/>
        </authorList>
    </citation>
    <scope>NUCLEOTIDE SEQUENCE [LARGE SCALE GENOMIC DNA]</scope>
</reference>
<dbReference type="CTD" id="20330382"/>
<organism evidence="3 4">
    <name type="scientific">Opisthorchis viverrini</name>
    <name type="common">Southeast Asian liver fluke</name>
    <dbReference type="NCBI Taxonomy" id="6198"/>
    <lineage>
        <taxon>Eukaryota</taxon>
        <taxon>Metazoa</taxon>
        <taxon>Spiralia</taxon>
        <taxon>Lophotrochozoa</taxon>
        <taxon>Platyhelminthes</taxon>
        <taxon>Trematoda</taxon>
        <taxon>Digenea</taxon>
        <taxon>Opisthorchiida</taxon>
        <taxon>Opisthorchiata</taxon>
        <taxon>Opisthorchiidae</taxon>
        <taxon>Opisthorchis</taxon>
    </lineage>
</organism>
<dbReference type="KEGG" id="ovi:T265_16217"/>
<dbReference type="PANTHER" id="PTHR24223">
    <property type="entry name" value="ATP-BINDING CASSETTE SUB-FAMILY C"/>
    <property type="match status" value="1"/>
</dbReference>
<keyword evidence="2" id="KW-0067">ATP-binding</keyword>
<evidence type="ECO:0000313" key="4">
    <source>
        <dbReference type="Proteomes" id="UP000054324"/>
    </source>
</evidence>
<dbReference type="GO" id="GO:0042626">
    <property type="term" value="F:ATPase-coupled transmembrane transporter activity"/>
    <property type="evidence" value="ECO:0007669"/>
    <property type="project" value="TreeGrafter"/>
</dbReference>
<dbReference type="RefSeq" id="XP_009178040.1">
    <property type="nucleotide sequence ID" value="XM_009179776.1"/>
</dbReference>
<keyword evidence="4" id="KW-1185">Reference proteome</keyword>
<gene>
    <name evidence="3" type="ORF">T265_16217</name>
</gene>
<dbReference type="AlphaFoldDB" id="A0A074YU25"/>
<evidence type="ECO:0000256" key="2">
    <source>
        <dbReference type="ARBA" id="ARBA00022840"/>
    </source>
</evidence>
<dbReference type="GeneID" id="20330382"/>
<dbReference type="Gene3D" id="3.40.50.300">
    <property type="entry name" value="P-loop containing nucleotide triphosphate hydrolases"/>
    <property type="match status" value="1"/>
</dbReference>
<evidence type="ECO:0000313" key="3">
    <source>
        <dbReference type="EMBL" id="KER18213.1"/>
    </source>
</evidence>
<dbReference type="GO" id="GO:0016020">
    <property type="term" value="C:membrane"/>
    <property type="evidence" value="ECO:0007669"/>
    <property type="project" value="TreeGrafter"/>
</dbReference>
<feature type="non-terminal residue" evidence="3">
    <location>
        <position position="1"/>
    </location>
</feature>
<dbReference type="InterPro" id="IPR027417">
    <property type="entry name" value="P-loop_NTPase"/>
</dbReference>
<name>A0A074YU25_OPIVI</name>
<dbReference type="Proteomes" id="UP000054324">
    <property type="component" value="Unassembled WGS sequence"/>
</dbReference>
<dbReference type="EMBL" id="KL606128">
    <property type="protein sequence ID" value="KER18213.1"/>
    <property type="molecule type" value="Genomic_DNA"/>
</dbReference>
<keyword evidence="1" id="KW-0547">Nucleotide-binding</keyword>
<sequence>GSVAYVPQQPWIFNATLRDNILFHKPYNPVRYAKVIQACSLVPDLEILPNGDLTEIGDKGINLSGGQKQRV</sequence>
<evidence type="ECO:0000256" key="1">
    <source>
        <dbReference type="ARBA" id="ARBA00022741"/>
    </source>
</evidence>
<dbReference type="SUPFAM" id="SSF52540">
    <property type="entry name" value="P-loop containing nucleoside triphosphate hydrolases"/>
    <property type="match status" value="1"/>
</dbReference>
<protein>
    <recommendedName>
        <fullName evidence="5">ABC transporter domain-containing protein</fullName>
    </recommendedName>
</protein>
<dbReference type="InterPro" id="IPR050173">
    <property type="entry name" value="ABC_transporter_C-like"/>
</dbReference>
<proteinExistence type="predicted"/>
<dbReference type="OrthoDB" id="6500128at2759"/>
<dbReference type="STRING" id="6198.A0A074YU25"/>